<keyword evidence="3" id="KW-0731">Sigma factor</keyword>
<gene>
    <name evidence="6" type="ORF">E4663_18370</name>
</gene>
<dbReference type="InterPro" id="IPR039425">
    <property type="entry name" value="RNA_pol_sigma-70-like"/>
</dbReference>
<evidence type="ECO:0000256" key="3">
    <source>
        <dbReference type="ARBA" id="ARBA00023082"/>
    </source>
</evidence>
<accession>A0A4Z0GV64</accession>
<dbReference type="SUPFAM" id="SSF88946">
    <property type="entry name" value="Sigma2 domain of RNA polymerase sigma factors"/>
    <property type="match status" value="1"/>
</dbReference>
<dbReference type="InterPro" id="IPR013324">
    <property type="entry name" value="RNA_pol_sigma_r3/r4-like"/>
</dbReference>
<sequence length="181" mass="21715">MNKEKRLIRDIQKQANKKSADELIQSYYREMFAYAFKQLYEKELAKDITQEIFISMLKSIHRFDGRASFRTWLYQIAKSRIVDYYRSKHYKQKNQGIPLQEEILMEPSSFTANLETREEAQRALDVLSTFEKETEMIVRMKLLGERTFEDISVEIDQNESTVKSKYYRAIGKLREQLKEEL</sequence>
<keyword evidence="4" id="KW-0804">Transcription</keyword>
<reference evidence="6 7" key="1">
    <citation type="journal article" date="2003" name="Int. J. Syst. Evol. Microbiol.">
        <title>Halobacillus salinus sp. nov., isolated from a salt lake on the coast of the East Sea in Korea.</title>
        <authorList>
            <person name="Yoon J.H."/>
            <person name="Kang K.H."/>
            <person name="Park Y.H."/>
        </authorList>
    </citation>
    <scope>NUCLEOTIDE SEQUENCE [LARGE SCALE GENOMIC DNA]</scope>
    <source>
        <strain evidence="6 7">HSL-3</strain>
    </source>
</reference>
<protein>
    <submittedName>
        <fullName evidence="6">RNA polymerase sigma factor</fullName>
    </submittedName>
</protein>
<name>A0A4Z0GV64_9BACI</name>
<dbReference type="Proteomes" id="UP000297982">
    <property type="component" value="Unassembled WGS sequence"/>
</dbReference>
<evidence type="ECO:0000256" key="2">
    <source>
        <dbReference type="ARBA" id="ARBA00023015"/>
    </source>
</evidence>
<evidence type="ECO:0000256" key="1">
    <source>
        <dbReference type="ARBA" id="ARBA00010641"/>
    </source>
</evidence>
<organism evidence="6 7">
    <name type="scientific">Halobacillus salinus</name>
    <dbReference type="NCBI Taxonomy" id="192814"/>
    <lineage>
        <taxon>Bacteria</taxon>
        <taxon>Bacillati</taxon>
        <taxon>Bacillota</taxon>
        <taxon>Bacilli</taxon>
        <taxon>Bacillales</taxon>
        <taxon>Bacillaceae</taxon>
        <taxon>Halobacillus</taxon>
    </lineage>
</organism>
<proteinExistence type="inferred from homology"/>
<dbReference type="EMBL" id="SRJC01000008">
    <property type="protein sequence ID" value="TGB01117.1"/>
    <property type="molecule type" value="Genomic_DNA"/>
</dbReference>
<comment type="similarity">
    <text evidence="1">Belongs to the sigma-70 factor family. ECF subfamily.</text>
</comment>
<evidence type="ECO:0000259" key="5">
    <source>
        <dbReference type="Pfam" id="PF04542"/>
    </source>
</evidence>
<evidence type="ECO:0000313" key="6">
    <source>
        <dbReference type="EMBL" id="TGB01117.1"/>
    </source>
</evidence>
<dbReference type="PANTHER" id="PTHR43133">
    <property type="entry name" value="RNA POLYMERASE ECF-TYPE SIGMA FACTO"/>
    <property type="match status" value="1"/>
</dbReference>
<keyword evidence="7" id="KW-1185">Reference proteome</keyword>
<feature type="domain" description="RNA polymerase sigma-70 region 2" evidence="5">
    <location>
        <begin position="23"/>
        <end position="88"/>
    </location>
</feature>
<dbReference type="NCBIfam" id="TIGR02937">
    <property type="entry name" value="sigma70-ECF"/>
    <property type="match status" value="1"/>
</dbReference>
<evidence type="ECO:0000256" key="4">
    <source>
        <dbReference type="ARBA" id="ARBA00023163"/>
    </source>
</evidence>
<dbReference type="Gene3D" id="1.10.1740.10">
    <property type="match status" value="1"/>
</dbReference>
<dbReference type="InterPro" id="IPR014284">
    <property type="entry name" value="RNA_pol_sigma-70_dom"/>
</dbReference>
<comment type="caution">
    <text evidence="6">The sequence shown here is derived from an EMBL/GenBank/DDBJ whole genome shotgun (WGS) entry which is preliminary data.</text>
</comment>
<evidence type="ECO:0000313" key="7">
    <source>
        <dbReference type="Proteomes" id="UP000297982"/>
    </source>
</evidence>
<keyword evidence="2" id="KW-0805">Transcription regulation</keyword>
<dbReference type="GO" id="GO:0016987">
    <property type="term" value="F:sigma factor activity"/>
    <property type="evidence" value="ECO:0007669"/>
    <property type="project" value="UniProtKB-KW"/>
</dbReference>
<dbReference type="Pfam" id="PF04542">
    <property type="entry name" value="Sigma70_r2"/>
    <property type="match status" value="1"/>
</dbReference>
<dbReference type="AlphaFoldDB" id="A0A4Z0GV64"/>
<dbReference type="InterPro" id="IPR013325">
    <property type="entry name" value="RNA_pol_sigma_r2"/>
</dbReference>
<dbReference type="InterPro" id="IPR036388">
    <property type="entry name" value="WH-like_DNA-bd_sf"/>
</dbReference>
<dbReference type="STRING" id="192814.GCA_900166575_00260"/>
<dbReference type="GO" id="GO:0006352">
    <property type="term" value="P:DNA-templated transcription initiation"/>
    <property type="evidence" value="ECO:0007669"/>
    <property type="project" value="InterPro"/>
</dbReference>
<dbReference type="Gene3D" id="1.10.10.10">
    <property type="entry name" value="Winged helix-like DNA-binding domain superfamily/Winged helix DNA-binding domain"/>
    <property type="match status" value="1"/>
</dbReference>
<dbReference type="SUPFAM" id="SSF88659">
    <property type="entry name" value="Sigma3 and sigma4 domains of RNA polymerase sigma factors"/>
    <property type="match status" value="1"/>
</dbReference>
<dbReference type="InterPro" id="IPR007627">
    <property type="entry name" value="RNA_pol_sigma70_r2"/>
</dbReference>
<dbReference type="RefSeq" id="WP_135328724.1">
    <property type="nucleotide sequence ID" value="NZ_SRJC01000008.1"/>
</dbReference>
<dbReference type="PANTHER" id="PTHR43133:SF60">
    <property type="entry name" value="RNA POLYMERASE SIGMA FACTOR SIGV"/>
    <property type="match status" value="1"/>
</dbReference>